<protein>
    <submittedName>
        <fullName evidence="3">Uncharacterized protein</fullName>
    </submittedName>
</protein>
<dbReference type="AlphaFoldDB" id="A0A1C5HQA1"/>
<name>A0A1C5HQA1_9ACTN</name>
<feature type="compositionally biased region" description="Low complexity" evidence="1">
    <location>
        <begin position="24"/>
        <end position="34"/>
    </location>
</feature>
<gene>
    <name evidence="3" type="ORF">GA0070613_1661</name>
</gene>
<feature type="compositionally biased region" description="Basic residues" evidence="1">
    <location>
        <begin position="118"/>
        <end position="128"/>
    </location>
</feature>
<evidence type="ECO:0000313" key="4">
    <source>
        <dbReference type="Proteomes" id="UP000198221"/>
    </source>
</evidence>
<keyword evidence="2" id="KW-0812">Transmembrane</keyword>
<feature type="compositionally biased region" description="Polar residues" evidence="1">
    <location>
        <begin position="1"/>
        <end position="10"/>
    </location>
</feature>
<keyword evidence="2" id="KW-1133">Transmembrane helix</keyword>
<dbReference type="EMBL" id="LT607754">
    <property type="protein sequence ID" value="SCG48174.1"/>
    <property type="molecule type" value="Genomic_DNA"/>
</dbReference>
<feature type="compositionally biased region" description="Polar residues" evidence="1">
    <location>
        <begin position="88"/>
        <end position="104"/>
    </location>
</feature>
<accession>A0A1C5HQA1</accession>
<evidence type="ECO:0000313" key="3">
    <source>
        <dbReference type="EMBL" id="SCG48174.1"/>
    </source>
</evidence>
<sequence length="265" mass="28338">MSRDTTQAQATRVAEFRSIRSRRPASGPRRPGSGLLATFGRHRPGRPATLRNDQTMKTSGLRPEPRPSSEMPPAAHLAGHHKGYQPPRTGTRSFVRQGRSTWSPSEEAGRSGDCPTRRSAKPACRRPRRPAERKTARGNRYRLGATPIRRAVGVATGIQACKDRAVLTSSASPPVAVLLFFELFGIAAIALGIGIIVTRRVPWPLQGLAPLPLRRGSSVALIGVTIVLGASAEFPSTPHPVAVALTAAAFVTVAASVACLIFVRR</sequence>
<evidence type="ECO:0000256" key="1">
    <source>
        <dbReference type="SAM" id="MobiDB-lite"/>
    </source>
</evidence>
<keyword evidence="4" id="KW-1185">Reference proteome</keyword>
<proteinExistence type="predicted"/>
<feature type="transmembrane region" description="Helical" evidence="2">
    <location>
        <begin position="175"/>
        <end position="197"/>
    </location>
</feature>
<dbReference type="Proteomes" id="UP000198221">
    <property type="component" value="Chromosome I"/>
</dbReference>
<evidence type="ECO:0000256" key="2">
    <source>
        <dbReference type="SAM" id="Phobius"/>
    </source>
</evidence>
<organism evidence="3 4">
    <name type="scientific">Micromonospora inositola</name>
    <dbReference type="NCBI Taxonomy" id="47865"/>
    <lineage>
        <taxon>Bacteria</taxon>
        <taxon>Bacillati</taxon>
        <taxon>Actinomycetota</taxon>
        <taxon>Actinomycetes</taxon>
        <taxon>Micromonosporales</taxon>
        <taxon>Micromonosporaceae</taxon>
        <taxon>Micromonospora</taxon>
    </lineage>
</organism>
<feature type="transmembrane region" description="Helical" evidence="2">
    <location>
        <begin position="241"/>
        <end position="263"/>
    </location>
</feature>
<reference evidence="4" key="1">
    <citation type="submission" date="2016-06" db="EMBL/GenBank/DDBJ databases">
        <authorList>
            <person name="Varghese N."/>
            <person name="Submissions Spin"/>
        </authorList>
    </citation>
    <scope>NUCLEOTIDE SEQUENCE [LARGE SCALE GENOMIC DNA]</scope>
    <source>
        <strain evidence="4">DSM 43819</strain>
    </source>
</reference>
<keyword evidence="2" id="KW-0472">Membrane</keyword>
<feature type="region of interest" description="Disordered" evidence="1">
    <location>
        <begin position="1"/>
        <end position="139"/>
    </location>
</feature>